<dbReference type="SMART" id="SM00054">
    <property type="entry name" value="EFh"/>
    <property type="match status" value="2"/>
</dbReference>
<evidence type="ECO:0000256" key="2">
    <source>
        <dbReference type="ARBA" id="ARBA00022692"/>
    </source>
</evidence>
<keyword evidence="2 7" id="KW-0812">Transmembrane</keyword>
<dbReference type="InterPro" id="IPR002048">
    <property type="entry name" value="EF_hand_dom"/>
</dbReference>
<dbReference type="Gene3D" id="1.10.287.70">
    <property type="match status" value="1"/>
</dbReference>
<feature type="transmembrane region" description="Helical" evidence="7">
    <location>
        <begin position="359"/>
        <end position="381"/>
    </location>
</feature>
<dbReference type="SUPFAM" id="SSF81324">
    <property type="entry name" value="Voltage-gated potassium channels"/>
    <property type="match status" value="1"/>
</dbReference>
<dbReference type="PROSITE" id="PS00018">
    <property type="entry name" value="EF_HAND_1"/>
    <property type="match status" value="1"/>
</dbReference>
<dbReference type="PANTHER" id="PTHR10037">
    <property type="entry name" value="VOLTAGE-GATED CATION CHANNEL CALCIUM AND SODIUM"/>
    <property type="match status" value="1"/>
</dbReference>
<evidence type="ECO:0000256" key="7">
    <source>
        <dbReference type="SAM" id="Phobius"/>
    </source>
</evidence>
<dbReference type="PANTHER" id="PTHR10037:SF62">
    <property type="entry name" value="SODIUM CHANNEL PROTEIN 60E"/>
    <property type="match status" value="1"/>
</dbReference>
<dbReference type="Pfam" id="PF00520">
    <property type="entry name" value="Ion_trans"/>
    <property type="match status" value="1"/>
</dbReference>
<dbReference type="CDD" id="cd00051">
    <property type="entry name" value="EFh"/>
    <property type="match status" value="1"/>
</dbReference>
<dbReference type="Gene3D" id="1.10.238.10">
    <property type="entry name" value="EF-hand"/>
    <property type="match status" value="1"/>
</dbReference>
<organism evidence="9 10">
    <name type="scientific">Perkinsus olseni</name>
    <name type="common">Perkinsus atlanticus</name>
    <dbReference type="NCBI Taxonomy" id="32597"/>
    <lineage>
        <taxon>Eukaryota</taxon>
        <taxon>Sar</taxon>
        <taxon>Alveolata</taxon>
        <taxon>Perkinsozoa</taxon>
        <taxon>Perkinsea</taxon>
        <taxon>Perkinsida</taxon>
        <taxon>Perkinsidae</taxon>
        <taxon>Perkinsus</taxon>
    </lineage>
</organism>
<dbReference type="OrthoDB" id="433869at2759"/>
<evidence type="ECO:0000313" key="10">
    <source>
        <dbReference type="Proteomes" id="UP000541610"/>
    </source>
</evidence>
<proteinExistence type="predicted"/>
<dbReference type="AlphaFoldDB" id="A0A7J6PMS7"/>
<sequence>MGKKAGGKGKKGNATAAPAEVEPPKFSHPDIKPARLDPRVVHATIKLAAPVCTLLEFTTTLAPSTKISHITDLIIRRHGGSIRELSVCINRFHPEEIVRPDETLEDCGVIGGECVVYYDFSYHDLHQLLDVDYLTCFVFTIARWRDELTWTDSTQWNSMTARGRALMQGSHKVNSEFPSITSTLRSVGLARIARVIDRKSAEVAAEDYSPPLPRAWELANSLRFDVAMGILIILNCLAIAWQSAYYPKEPAGAVDDLFFVVEQAFTLIFFLEWLLRLLANTWIWLLYPVNMIDTLIVLSGICVSWILTPLNLESDWIRQLQVLRAIRLVRIARAVRLIPEFREMWMMVRGLLESSLTLFWTYVVIAAVCFVFGMACTLFIGRWDGNEGNSEVQSLFGDVPLSMFTLLQIMTLDSWTAVVRPLMARQPMIEWLFLGFISIAYFVLMNLITAVIVENAFSIAKEDDEQLAIEAERKKIKEVADLGDLFADLDTDGSGELSREEFEEALGSRRVLRKLALLDVDAHELDEIWHMLDNGDGSLTLEEFTTGVRKMRGEAQSKDVLLCLNHLRHLETKVDRIMAAIDGLDEFIAQLTEEQLPAVTQRARLLHRTLTRVSATLEYSAESLGGLFDTVRDIELGREGLKGPTGAEGVDASTRVSQGEVTEVDGMSRDSGSCRVDAGNAGNATFNWRGGSSPTDWLTYGRAQQRRHALWEGSPPLPPCRGDIIRLAASLYTQERLVERMSLWRSLMISFGIGYVSARAFNDRLVKHTPSVRVVVEIYTDEDSAFTKCKYGVKIMSQSIGAKSNKKFIRKLCKKCPELANNATLGWVPSVEAVADRVDNGQDSSRSAMCKLAVEVMAKENMRIKKRADNTKIMKKLCGIVNCYTEMPEAEFRNYEREARQRHCDRCFECMGLFCQCLGSVLQALA</sequence>
<dbReference type="Pfam" id="PF13202">
    <property type="entry name" value="EF-hand_5"/>
    <property type="match status" value="1"/>
</dbReference>
<feature type="region of interest" description="Disordered" evidence="6">
    <location>
        <begin position="1"/>
        <end position="29"/>
    </location>
</feature>
<protein>
    <recommendedName>
        <fullName evidence="8">EF-hand domain-containing protein</fullName>
    </recommendedName>
</protein>
<keyword evidence="3" id="KW-0106">Calcium</keyword>
<evidence type="ECO:0000256" key="6">
    <source>
        <dbReference type="SAM" id="MobiDB-lite"/>
    </source>
</evidence>
<comment type="caution">
    <text evidence="9">The sequence shown here is derived from an EMBL/GenBank/DDBJ whole genome shotgun (WGS) entry which is preliminary data.</text>
</comment>
<keyword evidence="4 7" id="KW-1133">Transmembrane helix</keyword>
<dbReference type="EMBL" id="JABANP010000003">
    <property type="protein sequence ID" value="KAF4697418.1"/>
    <property type="molecule type" value="Genomic_DNA"/>
</dbReference>
<dbReference type="PROSITE" id="PS50222">
    <property type="entry name" value="EF_HAND_2"/>
    <property type="match status" value="2"/>
</dbReference>
<dbReference type="SUPFAM" id="SSF47473">
    <property type="entry name" value="EF-hand"/>
    <property type="match status" value="1"/>
</dbReference>
<comment type="subcellular location">
    <subcellularLocation>
        <location evidence="1">Membrane</location>
        <topology evidence="1">Multi-pass membrane protein</topology>
    </subcellularLocation>
</comment>
<name>A0A7J6PMS7_PEROL</name>
<dbReference type="Proteomes" id="UP000541610">
    <property type="component" value="Unassembled WGS sequence"/>
</dbReference>
<feature type="transmembrane region" description="Helical" evidence="7">
    <location>
        <begin position="282"/>
        <end position="307"/>
    </location>
</feature>
<dbReference type="InterPro" id="IPR043203">
    <property type="entry name" value="VGCC_Ca_Na"/>
</dbReference>
<evidence type="ECO:0000256" key="3">
    <source>
        <dbReference type="ARBA" id="ARBA00022837"/>
    </source>
</evidence>
<dbReference type="GO" id="GO:0001518">
    <property type="term" value="C:voltage-gated sodium channel complex"/>
    <property type="evidence" value="ECO:0007669"/>
    <property type="project" value="TreeGrafter"/>
</dbReference>
<dbReference type="InterPro" id="IPR011992">
    <property type="entry name" value="EF-hand-dom_pair"/>
</dbReference>
<keyword evidence="5 7" id="KW-0472">Membrane</keyword>
<gene>
    <name evidence="9" type="ORF">FOZ60_007504</name>
</gene>
<evidence type="ECO:0000256" key="5">
    <source>
        <dbReference type="ARBA" id="ARBA00023136"/>
    </source>
</evidence>
<feature type="transmembrane region" description="Helical" evidence="7">
    <location>
        <begin position="431"/>
        <end position="453"/>
    </location>
</feature>
<feature type="transmembrane region" description="Helical" evidence="7">
    <location>
        <begin position="257"/>
        <end position="275"/>
    </location>
</feature>
<evidence type="ECO:0000259" key="8">
    <source>
        <dbReference type="PROSITE" id="PS50222"/>
    </source>
</evidence>
<feature type="transmembrane region" description="Helical" evidence="7">
    <location>
        <begin position="224"/>
        <end position="245"/>
    </location>
</feature>
<dbReference type="Gene3D" id="1.20.120.350">
    <property type="entry name" value="Voltage-gated potassium channels. Chain C"/>
    <property type="match status" value="1"/>
</dbReference>
<dbReference type="GO" id="GO:0005509">
    <property type="term" value="F:calcium ion binding"/>
    <property type="evidence" value="ECO:0007669"/>
    <property type="project" value="InterPro"/>
</dbReference>
<evidence type="ECO:0000313" key="9">
    <source>
        <dbReference type="EMBL" id="KAF4697418.1"/>
    </source>
</evidence>
<dbReference type="GO" id="GO:0005248">
    <property type="term" value="F:voltage-gated sodium channel activity"/>
    <property type="evidence" value="ECO:0007669"/>
    <property type="project" value="TreeGrafter"/>
</dbReference>
<feature type="domain" description="EF-hand" evidence="8">
    <location>
        <begin position="520"/>
        <end position="554"/>
    </location>
</feature>
<dbReference type="InterPro" id="IPR018247">
    <property type="entry name" value="EF_Hand_1_Ca_BS"/>
</dbReference>
<evidence type="ECO:0000256" key="4">
    <source>
        <dbReference type="ARBA" id="ARBA00022989"/>
    </source>
</evidence>
<evidence type="ECO:0000256" key="1">
    <source>
        <dbReference type="ARBA" id="ARBA00004141"/>
    </source>
</evidence>
<reference evidence="9 10" key="1">
    <citation type="submission" date="2020-04" db="EMBL/GenBank/DDBJ databases">
        <title>Perkinsus olseni comparative genomics.</title>
        <authorList>
            <person name="Bogema D.R."/>
        </authorList>
    </citation>
    <scope>NUCLEOTIDE SEQUENCE [LARGE SCALE GENOMIC DNA]</scope>
    <source>
        <strain evidence="9">00978-12</strain>
    </source>
</reference>
<feature type="compositionally biased region" description="Basic residues" evidence="6">
    <location>
        <begin position="1"/>
        <end position="11"/>
    </location>
</feature>
<feature type="domain" description="EF-hand" evidence="8">
    <location>
        <begin position="477"/>
        <end position="512"/>
    </location>
</feature>
<accession>A0A7J6PMS7</accession>
<dbReference type="InterPro" id="IPR005821">
    <property type="entry name" value="Ion_trans_dom"/>
</dbReference>
<dbReference type="InterPro" id="IPR027359">
    <property type="entry name" value="Volt_channel_dom_sf"/>
</dbReference>